<dbReference type="EMBL" id="LFWU01000063">
    <property type="protein sequence ID" value="KON32546.1"/>
    <property type="molecule type" value="Genomic_DNA"/>
</dbReference>
<evidence type="ECO:0000313" key="2">
    <source>
        <dbReference type="EMBL" id="KON32546.1"/>
    </source>
</evidence>
<sequence>MTKKKCEKCGRKIGIKGFTNHMKACGGKEKKAAKCLHCGKIFKTQNSIYMHGKVHGLVSVQKGKDWKYVETKKANGEVKQKTKIITPEARFIDVPVVLRIPLTLGVAQIVALEN</sequence>
<reference evidence="2 3" key="1">
    <citation type="submission" date="2015-06" db="EMBL/GenBank/DDBJ databases">
        <title>New insights into the roles of widespread benthic archaea in carbon and nitrogen cycling.</title>
        <authorList>
            <person name="Lazar C.S."/>
            <person name="Baker B.J."/>
            <person name="Seitz K.W."/>
            <person name="Hyde A.S."/>
            <person name="Dick G.J."/>
            <person name="Hinrichs K.-U."/>
            <person name="Teske A.P."/>
        </authorList>
    </citation>
    <scope>NUCLEOTIDE SEQUENCE [LARGE SCALE GENOMIC DNA]</scope>
    <source>
        <strain evidence="2">SG8-32-1</strain>
    </source>
</reference>
<organism evidence="2 3">
    <name type="scientific">miscellaneous Crenarchaeota group-1 archaeon SG8-32-1</name>
    <dbReference type="NCBI Taxonomy" id="1685124"/>
    <lineage>
        <taxon>Archaea</taxon>
        <taxon>Candidatus Bathyarchaeota</taxon>
        <taxon>MCG-1</taxon>
    </lineage>
</organism>
<dbReference type="PROSITE" id="PS50157">
    <property type="entry name" value="ZINC_FINGER_C2H2_2"/>
    <property type="match status" value="1"/>
</dbReference>
<accession>A0A0M0BWJ9</accession>
<name>A0A0M0BWJ9_9ARCH</name>
<dbReference type="Proteomes" id="UP000037237">
    <property type="component" value="Unassembled WGS sequence"/>
</dbReference>
<dbReference type="AlphaFoldDB" id="A0A0M0BWJ9"/>
<evidence type="ECO:0000313" key="3">
    <source>
        <dbReference type="Proteomes" id="UP000037237"/>
    </source>
</evidence>
<evidence type="ECO:0000259" key="1">
    <source>
        <dbReference type="PROSITE" id="PS50157"/>
    </source>
</evidence>
<dbReference type="Gene3D" id="3.30.160.60">
    <property type="entry name" value="Classic Zinc Finger"/>
    <property type="match status" value="1"/>
</dbReference>
<protein>
    <recommendedName>
        <fullName evidence="1">C2H2-type domain-containing protein</fullName>
    </recommendedName>
</protein>
<dbReference type="InterPro" id="IPR013087">
    <property type="entry name" value="Znf_C2H2_type"/>
</dbReference>
<gene>
    <name evidence="2" type="ORF">AC477_02860</name>
</gene>
<proteinExistence type="predicted"/>
<dbReference type="PROSITE" id="PS00028">
    <property type="entry name" value="ZINC_FINGER_C2H2_1"/>
    <property type="match status" value="1"/>
</dbReference>
<feature type="domain" description="C2H2-type" evidence="1">
    <location>
        <begin position="33"/>
        <end position="55"/>
    </location>
</feature>
<comment type="caution">
    <text evidence="2">The sequence shown here is derived from an EMBL/GenBank/DDBJ whole genome shotgun (WGS) entry which is preliminary data.</text>
</comment>